<feature type="transmembrane region" description="Helical" evidence="1">
    <location>
        <begin position="370"/>
        <end position="387"/>
    </location>
</feature>
<sequence>MRDKSIPFLMLSCFILSAAAHFFFLQKWPEGRLMIGPNDGLSQMIPFKKFIYDQYTAGNFFYSWSFGLGGGFYSQLAYYFSTSVVFLFTSCVVFFMESLQLIRPPDLFFWLNAVLIVSILRLSLILFMSTLVYRYMNISTAAAFSGAAVYGLSVMYFRHVVFWEFFADAMLWVPLLVFGVEKIIRESRPVLFIVTLSLMLMTNFYFAYINFIFVFLYIFCRWMIPLTEKELPKKKQLTFFIKGVLISFCISAISFIPAVYGYVNNYRPSYEQNIPLVDLSDNILFSSHVIILPAIVVLFLLNFSFYKHRIFTLFACLSLFFVLLHFSPLAASAFNGFSAPQYRWEYVLSFTAGGVTAAGLHFLKQTTIRSVLVSIVGTLFLYMFTVYADQRLPYTRDQWNTILAIILSLLLIHVILVLVFSWKKKKGVLLMLQGWILLSSVLIVNVYEKYMQSGYPVHQVSAEFLSSEAYNSKEQQQMIGKIKKEEGGRLFRIDWMIAGRNNTPIVQGFNGTSLYSSIFNEKLLFFYWHDLKIDMGRESVSRYATLGNRANLHSLLQANYWMREKNKGENVPYGFEPFAESDQYVVYKNSMTLPFIRTTKNVFSEKDLQSASPLDREHAMLDGIILNKGSSQQPAKEKNHISSTAIETVGATYENNRLTVTEKTGGIDLLPAQTLLNTEDLYVHLSIKNREGKGFSLKVNDYRTTRKHGASIYKTGVNDLVIRVPKSEKISIRVPEGMYELKGLALYEEDYRELRMAVQQAENTSSFEWKRNKLAIDFNNQSGEKYMVLPVPYEKGWELKINGEKKQIEKANYAFTGFALEKGGNHIVLSYYPPYFRLSLFLTFVGMMGALAISSKRV</sequence>
<feature type="transmembrane region" description="Helical" evidence="1">
    <location>
        <begin position="107"/>
        <end position="129"/>
    </location>
</feature>
<organism evidence="2 3">
    <name type="scientific">Domibacillus epiphyticus</name>
    <dbReference type="NCBI Taxonomy" id="1714355"/>
    <lineage>
        <taxon>Bacteria</taxon>
        <taxon>Bacillati</taxon>
        <taxon>Bacillota</taxon>
        <taxon>Bacilli</taxon>
        <taxon>Bacillales</taxon>
        <taxon>Bacillaceae</taxon>
        <taxon>Domibacillus</taxon>
    </lineage>
</organism>
<dbReference type="RefSeq" id="WP_076764472.1">
    <property type="nucleotide sequence ID" value="NZ_MSFI01000008.1"/>
</dbReference>
<protein>
    <recommendedName>
        <fullName evidence="4">YfhO family protein</fullName>
    </recommendedName>
</protein>
<evidence type="ECO:0000313" key="3">
    <source>
        <dbReference type="Proteomes" id="UP000188613"/>
    </source>
</evidence>
<feature type="transmembrane region" description="Helical" evidence="1">
    <location>
        <begin position="239"/>
        <end position="263"/>
    </location>
</feature>
<gene>
    <name evidence="2" type="ORF">BTO28_05120</name>
</gene>
<dbReference type="EMBL" id="MSFI01000008">
    <property type="protein sequence ID" value="OMP67869.1"/>
    <property type="molecule type" value="Genomic_DNA"/>
</dbReference>
<feature type="transmembrane region" description="Helical" evidence="1">
    <location>
        <begin position="76"/>
        <end position="95"/>
    </location>
</feature>
<feature type="transmembrane region" description="Helical" evidence="1">
    <location>
        <begin position="835"/>
        <end position="853"/>
    </location>
</feature>
<comment type="caution">
    <text evidence="2">The sequence shown here is derived from an EMBL/GenBank/DDBJ whole genome shotgun (WGS) entry which is preliminary data.</text>
</comment>
<keyword evidence="1" id="KW-0812">Transmembrane</keyword>
<accession>A0A1V2AA45</accession>
<feature type="transmembrane region" description="Helical" evidence="1">
    <location>
        <begin position="346"/>
        <end position="363"/>
    </location>
</feature>
<evidence type="ECO:0000256" key="1">
    <source>
        <dbReference type="SAM" id="Phobius"/>
    </source>
</evidence>
<keyword evidence="1" id="KW-0472">Membrane</keyword>
<dbReference type="OrthoDB" id="9815466at2"/>
<keyword evidence="1" id="KW-1133">Transmembrane helix</keyword>
<keyword evidence="3" id="KW-1185">Reference proteome</keyword>
<feature type="transmembrane region" description="Helical" evidence="1">
    <location>
        <begin position="135"/>
        <end position="153"/>
    </location>
</feature>
<evidence type="ECO:0008006" key="4">
    <source>
        <dbReference type="Google" id="ProtNLM"/>
    </source>
</evidence>
<proteinExistence type="predicted"/>
<feature type="transmembrane region" description="Helical" evidence="1">
    <location>
        <begin position="190"/>
        <end position="219"/>
    </location>
</feature>
<evidence type="ECO:0000313" key="2">
    <source>
        <dbReference type="EMBL" id="OMP67869.1"/>
    </source>
</evidence>
<feature type="transmembrane region" description="Helical" evidence="1">
    <location>
        <begin position="310"/>
        <end position="334"/>
    </location>
</feature>
<dbReference type="Pfam" id="PF09586">
    <property type="entry name" value="YfhO"/>
    <property type="match status" value="1"/>
</dbReference>
<dbReference type="STRING" id="1714355.BTO28_05120"/>
<dbReference type="InterPro" id="IPR018580">
    <property type="entry name" value="Uncharacterised_YfhO"/>
</dbReference>
<feature type="transmembrane region" description="Helical" evidence="1">
    <location>
        <begin position="399"/>
        <end position="420"/>
    </location>
</feature>
<dbReference type="PANTHER" id="PTHR38454:SF1">
    <property type="entry name" value="INTEGRAL MEMBRANE PROTEIN"/>
    <property type="match status" value="1"/>
</dbReference>
<feature type="transmembrane region" description="Helical" evidence="1">
    <location>
        <begin position="427"/>
        <end position="447"/>
    </location>
</feature>
<dbReference type="AlphaFoldDB" id="A0A1V2AA45"/>
<feature type="transmembrane region" description="Helical" evidence="1">
    <location>
        <begin position="283"/>
        <end position="303"/>
    </location>
</feature>
<name>A0A1V2AA45_9BACI</name>
<reference evidence="2 3" key="1">
    <citation type="submission" date="2016-12" db="EMBL/GenBank/DDBJ databases">
        <title>Domibacillus sp. SAB 38T whole genome sequencing.</title>
        <authorList>
            <person name="Verma A."/>
            <person name="Ojha A.K."/>
            <person name="Krishnamurthi S."/>
        </authorList>
    </citation>
    <scope>NUCLEOTIDE SEQUENCE [LARGE SCALE GENOMIC DNA]</scope>
    <source>
        <strain evidence="2 3">SAB 38</strain>
    </source>
</reference>
<dbReference type="Proteomes" id="UP000188613">
    <property type="component" value="Unassembled WGS sequence"/>
</dbReference>
<dbReference type="PANTHER" id="PTHR38454">
    <property type="entry name" value="INTEGRAL MEMBRANE PROTEIN-RELATED"/>
    <property type="match status" value="1"/>
</dbReference>